<name>A0A0V0XRR6_TRIPS</name>
<dbReference type="Proteomes" id="UP000054815">
    <property type="component" value="Unassembled WGS sequence"/>
</dbReference>
<reference evidence="1 2" key="1">
    <citation type="submission" date="2015-01" db="EMBL/GenBank/DDBJ databases">
        <title>Evolution of Trichinella species and genotypes.</title>
        <authorList>
            <person name="Korhonen P.K."/>
            <person name="Edoardo P."/>
            <person name="Giuseppe L.R."/>
            <person name="Gasser R.B."/>
        </authorList>
    </citation>
    <scope>NUCLEOTIDE SEQUENCE [LARGE SCALE GENOMIC DNA]</scope>
    <source>
        <strain evidence="1">ISS141</strain>
    </source>
</reference>
<organism evidence="1 2">
    <name type="scientific">Trichinella pseudospiralis</name>
    <name type="common">Parasitic roundworm</name>
    <dbReference type="NCBI Taxonomy" id="6337"/>
    <lineage>
        <taxon>Eukaryota</taxon>
        <taxon>Metazoa</taxon>
        <taxon>Ecdysozoa</taxon>
        <taxon>Nematoda</taxon>
        <taxon>Enoplea</taxon>
        <taxon>Dorylaimia</taxon>
        <taxon>Trichinellida</taxon>
        <taxon>Trichinellidae</taxon>
        <taxon>Trichinella</taxon>
    </lineage>
</organism>
<protein>
    <submittedName>
        <fullName evidence="1">Uncharacterized protein</fullName>
    </submittedName>
</protein>
<sequence>MLTRCFALFACIDRKQKEVCHFQGGQKEALAFVGYQEFIIGKYGCSSSDKELRMFLTRKEKDIKTGLNWGRK</sequence>
<dbReference type="AlphaFoldDB" id="A0A0V0XRR6"/>
<dbReference type="EMBL" id="JYDU01000157">
    <property type="protein sequence ID" value="KRX90714.1"/>
    <property type="molecule type" value="Genomic_DNA"/>
</dbReference>
<accession>A0A0V0XRR6</accession>
<proteinExistence type="predicted"/>
<gene>
    <name evidence="1" type="ORF">T4E_2937</name>
</gene>
<evidence type="ECO:0000313" key="2">
    <source>
        <dbReference type="Proteomes" id="UP000054815"/>
    </source>
</evidence>
<comment type="caution">
    <text evidence="1">The sequence shown here is derived from an EMBL/GenBank/DDBJ whole genome shotgun (WGS) entry which is preliminary data.</text>
</comment>
<evidence type="ECO:0000313" key="1">
    <source>
        <dbReference type="EMBL" id="KRX90714.1"/>
    </source>
</evidence>